<dbReference type="AlphaFoldDB" id="A0A382V8Y0"/>
<name>A0A382V8Y0_9ZZZZ</name>
<reference evidence="1" key="1">
    <citation type="submission" date="2018-05" db="EMBL/GenBank/DDBJ databases">
        <authorList>
            <person name="Lanie J.A."/>
            <person name="Ng W.-L."/>
            <person name="Kazmierczak K.M."/>
            <person name="Andrzejewski T.M."/>
            <person name="Davidsen T.M."/>
            <person name="Wayne K.J."/>
            <person name="Tettelin H."/>
            <person name="Glass J.I."/>
            <person name="Rusch D."/>
            <person name="Podicherti R."/>
            <person name="Tsui H.-C.T."/>
            <person name="Winkler M.E."/>
        </authorList>
    </citation>
    <scope>NUCLEOTIDE SEQUENCE</scope>
</reference>
<feature type="non-terminal residue" evidence="1">
    <location>
        <position position="122"/>
    </location>
</feature>
<evidence type="ECO:0000313" key="1">
    <source>
        <dbReference type="EMBL" id="SVD42378.1"/>
    </source>
</evidence>
<proteinExistence type="predicted"/>
<gene>
    <name evidence="1" type="ORF">METZ01_LOCUS395232</name>
</gene>
<accession>A0A382V8Y0</accession>
<sequence>MNMKTLSLLFFLSSACFLNAGEFSSDFKNTHDRVWLGEEYWANPMEDWAIENGRAVCLRGGTNRNVHLLTYGLSEKGKAFSASVRLGILKDSPKTGSAGFSIGIMDEETRDPRASLLYGKGL</sequence>
<dbReference type="PROSITE" id="PS51257">
    <property type="entry name" value="PROKAR_LIPOPROTEIN"/>
    <property type="match status" value="1"/>
</dbReference>
<dbReference type="EMBL" id="UINC01149733">
    <property type="protein sequence ID" value="SVD42378.1"/>
    <property type="molecule type" value="Genomic_DNA"/>
</dbReference>
<protein>
    <submittedName>
        <fullName evidence="1">Uncharacterized protein</fullName>
    </submittedName>
</protein>
<organism evidence="1">
    <name type="scientific">marine metagenome</name>
    <dbReference type="NCBI Taxonomy" id="408172"/>
    <lineage>
        <taxon>unclassified sequences</taxon>
        <taxon>metagenomes</taxon>
        <taxon>ecological metagenomes</taxon>
    </lineage>
</organism>